<accession>A0ABD0LXZ1</accession>
<keyword evidence="2" id="KW-0812">Transmembrane</keyword>
<name>A0ABD0LXZ1_9CAEN</name>
<dbReference type="EMBL" id="JACVVK020000016">
    <property type="protein sequence ID" value="KAK7504323.1"/>
    <property type="molecule type" value="Genomic_DNA"/>
</dbReference>
<gene>
    <name evidence="3" type="ORF">BaRGS_00004627</name>
</gene>
<evidence type="ECO:0000313" key="3">
    <source>
        <dbReference type="EMBL" id="KAK7504323.1"/>
    </source>
</evidence>
<comment type="caution">
    <text evidence="3">The sequence shown here is derived from an EMBL/GenBank/DDBJ whole genome shotgun (WGS) entry which is preliminary data.</text>
</comment>
<feature type="compositionally biased region" description="Acidic residues" evidence="1">
    <location>
        <begin position="29"/>
        <end position="45"/>
    </location>
</feature>
<reference evidence="3 4" key="1">
    <citation type="journal article" date="2023" name="Sci. Data">
        <title>Genome assembly of the Korean intertidal mud-creeper Batillaria attramentaria.</title>
        <authorList>
            <person name="Patra A.K."/>
            <person name="Ho P.T."/>
            <person name="Jun S."/>
            <person name="Lee S.J."/>
            <person name="Kim Y."/>
            <person name="Won Y.J."/>
        </authorList>
    </citation>
    <scope>NUCLEOTIDE SEQUENCE [LARGE SCALE GENOMIC DNA]</scope>
    <source>
        <strain evidence="3">Wonlab-2016</strain>
    </source>
</reference>
<feature type="region of interest" description="Disordered" evidence="1">
    <location>
        <begin position="24"/>
        <end position="48"/>
    </location>
</feature>
<dbReference type="AlphaFoldDB" id="A0ABD0LXZ1"/>
<keyword evidence="4" id="KW-1185">Reference proteome</keyword>
<dbReference type="Proteomes" id="UP001519460">
    <property type="component" value="Unassembled WGS sequence"/>
</dbReference>
<evidence type="ECO:0000313" key="4">
    <source>
        <dbReference type="Proteomes" id="UP001519460"/>
    </source>
</evidence>
<keyword evidence="2" id="KW-0472">Membrane</keyword>
<keyword evidence="2" id="KW-1133">Transmembrane helix</keyword>
<organism evidence="3 4">
    <name type="scientific">Batillaria attramentaria</name>
    <dbReference type="NCBI Taxonomy" id="370345"/>
    <lineage>
        <taxon>Eukaryota</taxon>
        <taxon>Metazoa</taxon>
        <taxon>Spiralia</taxon>
        <taxon>Lophotrochozoa</taxon>
        <taxon>Mollusca</taxon>
        <taxon>Gastropoda</taxon>
        <taxon>Caenogastropoda</taxon>
        <taxon>Sorbeoconcha</taxon>
        <taxon>Cerithioidea</taxon>
        <taxon>Batillariidae</taxon>
        <taxon>Batillaria</taxon>
    </lineage>
</organism>
<protein>
    <recommendedName>
        <fullName evidence="5">Transmembrane protein</fullName>
    </recommendedName>
</protein>
<evidence type="ECO:0000256" key="2">
    <source>
        <dbReference type="SAM" id="Phobius"/>
    </source>
</evidence>
<feature type="transmembrane region" description="Helical" evidence="2">
    <location>
        <begin position="123"/>
        <end position="142"/>
    </location>
</feature>
<sequence>MKFFHQKSDRADDSFADVTHLIVEGRDNDETEDVVETRDDEGDELHEEKDGDCYGHRADCRLTLGGGCVCEHEITQCKEERVASNGDATHPGKVTKKKPLRKRVRKRVFRVMRSSWKYLRRGLGGYATGVALSSLFLWGASFQESFREASRRP</sequence>
<evidence type="ECO:0008006" key="5">
    <source>
        <dbReference type="Google" id="ProtNLM"/>
    </source>
</evidence>
<proteinExistence type="predicted"/>
<evidence type="ECO:0000256" key="1">
    <source>
        <dbReference type="SAM" id="MobiDB-lite"/>
    </source>
</evidence>